<evidence type="ECO:0000256" key="5">
    <source>
        <dbReference type="ARBA" id="ARBA00022490"/>
    </source>
</evidence>
<name>A0A0K8J722_9FIRM</name>
<dbReference type="CDD" id="cd04731">
    <property type="entry name" value="HisF"/>
    <property type="match status" value="1"/>
</dbReference>
<evidence type="ECO:0000313" key="13">
    <source>
        <dbReference type="EMBL" id="CUH93224.1"/>
    </source>
</evidence>
<dbReference type="FunFam" id="3.20.20.70:FF:000006">
    <property type="entry name" value="Imidazole glycerol phosphate synthase subunit HisF"/>
    <property type="match status" value="1"/>
</dbReference>
<evidence type="ECO:0000256" key="1">
    <source>
        <dbReference type="ARBA" id="ARBA00004496"/>
    </source>
</evidence>
<evidence type="ECO:0000256" key="3">
    <source>
        <dbReference type="ARBA" id="ARBA00009667"/>
    </source>
</evidence>
<comment type="pathway">
    <text evidence="2 11">Amino-acid biosynthesis; L-histidine biosynthesis; L-histidine from 5-phospho-alpha-D-ribose 1-diphosphate: step 5/9.</text>
</comment>
<gene>
    <name evidence="11 13" type="primary">hisF</name>
    <name evidence="13" type="ORF">SD1D_1679</name>
</gene>
<dbReference type="GO" id="GO:0000105">
    <property type="term" value="P:L-histidine biosynthetic process"/>
    <property type="evidence" value="ECO:0007669"/>
    <property type="project" value="UniProtKB-UniRule"/>
</dbReference>
<keyword evidence="7 11" id="KW-0368">Histidine biosynthesis</keyword>
<proteinExistence type="inferred from homology"/>
<dbReference type="Gene3D" id="3.20.20.70">
    <property type="entry name" value="Aldolase class I"/>
    <property type="match status" value="1"/>
</dbReference>
<dbReference type="NCBIfam" id="TIGR00735">
    <property type="entry name" value="hisF"/>
    <property type="match status" value="1"/>
</dbReference>
<keyword evidence="14" id="KW-1185">Reference proteome</keyword>
<dbReference type="HAMAP" id="MF_01013">
    <property type="entry name" value="HisF"/>
    <property type="match status" value="1"/>
</dbReference>
<dbReference type="SUPFAM" id="SSF51366">
    <property type="entry name" value="Ribulose-phoshate binding barrel"/>
    <property type="match status" value="1"/>
</dbReference>
<comment type="subunit">
    <text evidence="4 11">Heterodimer of HisH and HisF.</text>
</comment>
<evidence type="ECO:0000256" key="11">
    <source>
        <dbReference type="HAMAP-Rule" id="MF_01013"/>
    </source>
</evidence>
<dbReference type="GO" id="GO:0005737">
    <property type="term" value="C:cytoplasm"/>
    <property type="evidence" value="ECO:0007669"/>
    <property type="project" value="UniProtKB-SubCell"/>
</dbReference>
<reference evidence="14" key="1">
    <citation type="submission" date="2015-09" db="EMBL/GenBank/DDBJ databases">
        <authorList>
            <person name="Wibberg D."/>
        </authorList>
    </citation>
    <scope>NUCLEOTIDE SEQUENCE [LARGE SCALE GENOMIC DNA]</scope>
    <source>
        <strain evidence="14">SD1D</strain>
    </source>
</reference>
<dbReference type="EMBL" id="LN879430">
    <property type="protein sequence ID" value="CUH93224.1"/>
    <property type="molecule type" value="Genomic_DNA"/>
</dbReference>
<dbReference type="GO" id="GO:0016829">
    <property type="term" value="F:lyase activity"/>
    <property type="evidence" value="ECO:0007669"/>
    <property type="project" value="UniProtKB-KW"/>
</dbReference>
<comment type="catalytic activity">
    <reaction evidence="10 11">
        <text>5-[(5-phospho-1-deoxy-D-ribulos-1-ylimino)methylamino]-1-(5-phospho-beta-D-ribosyl)imidazole-4-carboxamide + L-glutamine = D-erythro-1-(imidazol-4-yl)glycerol 3-phosphate + 5-amino-1-(5-phospho-beta-D-ribosyl)imidazole-4-carboxamide + L-glutamate + H(+)</text>
        <dbReference type="Rhea" id="RHEA:24793"/>
        <dbReference type="ChEBI" id="CHEBI:15378"/>
        <dbReference type="ChEBI" id="CHEBI:29985"/>
        <dbReference type="ChEBI" id="CHEBI:58278"/>
        <dbReference type="ChEBI" id="CHEBI:58359"/>
        <dbReference type="ChEBI" id="CHEBI:58475"/>
        <dbReference type="ChEBI" id="CHEBI:58525"/>
        <dbReference type="EC" id="4.3.2.10"/>
    </reaction>
</comment>
<dbReference type="InterPro" id="IPR013785">
    <property type="entry name" value="Aldolase_TIM"/>
</dbReference>
<dbReference type="OrthoDB" id="9781903at2"/>
<accession>A0A0K8J722</accession>
<evidence type="ECO:0000256" key="12">
    <source>
        <dbReference type="RuleBase" id="RU003657"/>
    </source>
</evidence>
<evidence type="ECO:0000256" key="2">
    <source>
        <dbReference type="ARBA" id="ARBA00005091"/>
    </source>
</evidence>
<comment type="subcellular location">
    <subcellularLocation>
        <location evidence="1 11">Cytoplasm</location>
    </subcellularLocation>
</comment>
<evidence type="ECO:0000256" key="9">
    <source>
        <dbReference type="ARBA" id="ARBA00025475"/>
    </source>
</evidence>
<comment type="function">
    <text evidence="9 11">IGPS catalyzes the conversion of PRFAR and glutamine to IGP, AICAR and glutamate. The HisF subunit catalyzes the cyclization activity that produces IGP and AICAR from PRFAR using the ammonia provided by the HisH subunit.</text>
</comment>
<dbReference type="PANTHER" id="PTHR21235">
    <property type="entry name" value="IMIDAZOLE GLYCEROL PHOSPHATE SYNTHASE SUBUNIT HISF/H IGP SYNTHASE SUBUNIT HISF/H"/>
    <property type="match status" value="1"/>
</dbReference>
<feature type="active site" evidence="11">
    <location>
        <position position="11"/>
    </location>
</feature>
<dbReference type="UniPathway" id="UPA00031">
    <property type="reaction ID" value="UER00010"/>
</dbReference>
<dbReference type="Proteomes" id="UP000196053">
    <property type="component" value="Chromosome I"/>
</dbReference>
<protein>
    <recommendedName>
        <fullName evidence="11">Imidazole glycerol phosphate synthase subunit HisF</fullName>
        <ecNumber evidence="11">4.3.2.10</ecNumber>
    </recommendedName>
    <alternativeName>
        <fullName evidence="11">IGP synthase cyclase subunit</fullName>
    </alternativeName>
    <alternativeName>
        <fullName evidence="11">IGP synthase subunit HisF</fullName>
    </alternativeName>
    <alternativeName>
        <fullName evidence="11">ImGP synthase subunit HisF</fullName>
        <shortName evidence="11">IGPS subunit HisF</shortName>
    </alternativeName>
</protein>
<dbReference type="InterPro" id="IPR011060">
    <property type="entry name" value="RibuloseP-bd_barrel"/>
</dbReference>
<keyword evidence="5 11" id="KW-0963">Cytoplasm</keyword>
<dbReference type="KEGG" id="hsd:SD1D_1679"/>
<dbReference type="EC" id="4.3.2.10" evidence="11"/>
<dbReference type="GO" id="GO:0000107">
    <property type="term" value="F:imidazoleglycerol-phosphate synthase activity"/>
    <property type="evidence" value="ECO:0007669"/>
    <property type="project" value="UniProtKB-UniRule"/>
</dbReference>
<dbReference type="InterPro" id="IPR050064">
    <property type="entry name" value="IGPS_HisA/HisF"/>
</dbReference>
<dbReference type="InterPro" id="IPR004651">
    <property type="entry name" value="HisF"/>
</dbReference>
<sequence>MVTKRIIPCLDIHNGRVVKGVNFTSLNDAGDPVEIAAAYDKSGADELVFLDISATTEERDTNLDIIGKIAKVVSIPFTVGGGIRTIDDIDRVLKLGASKVGINTAAINNSDLIRQASDKFGSDRIVLALDAKKKADNSGWTVLKSGGRIDANMDALEWAIKAVDLGAGEILLTSLDCDGTMDGYDLELTKLISENVSVPVIASGGAGKLEHFYEAILIGKADAVLAASLFHYGELEIMEVKQYLHQKGINVRL</sequence>
<dbReference type="PANTHER" id="PTHR21235:SF2">
    <property type="entry name" value="IMIDAZOLE GLYCEROL PHOSPHATE SYNTHASE HISHF"/>
    <property type="match status" value="1"/>
</dbReference>
<organism evidence="13 14">
    <name type="scientific">Herbinix luporum</name>
    <dbReference type="NCBI Taxonomy" id="1679721"/>
    <lineage>
        <taxon>Bacteria</taxon>
        <taxon>Bacillati</taxon>
        <taxon>Bacillota</taxon>
        <taxon>Clostridia</taxon>
        <taxon>Lachnospirales</taxon>
        <taxon>Lachnospiraceae</taxon>
        <taxon>Herbinix</taxon>
    </lineage>
</organism>
<dbReference type="Pfam" id="PF00977">
    <property type="entry name" value="His_biosynth"/>
    <property type="match status" value="1"/>
</dbReference>
<keyword evidence="8 11" id="KW-0456">Lyase</keyword>
<keyword evidence="6 11" id="KW-0028">Amino-acid biosynthesis</keyword>
<feature type="active site" evidence="11">
    <location>
        <position position="130"/>
    </location>
</feature>
<evidence type="ECO:0000256" key="8">
    <source>
        <dbReference type="ARBA" id="ARBA00023239"/>
    </source>
</evidence>
<dbReference type="AlphaFoldDB" id="A0A0K8J722"/>
<evidence type="ECO:0000256" key="6">
    <source>
        <dbReference type="ARBA" id="ARBA00022605"/>
    </source>
</evidence>
<evidence type="ECO:0000256" key="10">
    <source>
        <dbReference type="ARBA" id="ARBA00047838"/>
    </source>
</evidence>
<evidence type="ECO:0000256" key="4">
    <source>
        <dbReference type="ARBA" id="ARBA00011152"/>
    </source>
</evidence>
<evidence type="ECO:0000256" key="7">
    <source>
        <dbReference type="ARBA" id="ARBA00023102"/>
    </source>
</evidence>
<evidence type="ECO:0000313" key="14">
    <source>
        <dbReference type="Proteomes" id="UP000196053"/>
    </source>
</evidence>
<comment type="similarity">
    <text evidence="3 11 12">Belongs to the HisA/HisF family.</text>
</comment>
<dbReference type="RefSeq" id="WP_058258488.1">
    <property type="nucleotide sequence ID" value="NZ_DUPS01000069.1"/>
</dbReference>
<dbReference type="InterPro" id="IPR006062">
    <property type="entry name" value="His_biosynth"/>
</dbReference>